<sequence length="108" mass="12539">MVVVDRLSKYAHFVLLRHPYTAVSVAAAFIREVVRLHGVPELIVSDRDKNASFHSASQMTPFKVLYERDPPHLVHYGRESTPVSSVEQYLEERDKIMEELKRHLLRAQ</sequence>
<reference evidence="1 2" key="2">
    <citation type="journal article" date="2017" name="Nature">
        <title>The Apostasia genome and the evolution of orchids.</title>
        <authorList>
            <person name="Zhang G.Q."/>
            <person name="Liu K.W."/>
            <person name="Li Z."/>
            <person name="Lohaus R."/>
            <person name="Hsiao Y.Y."/>
            <person name="Niu S.C."/>
            <person name="Wang J.Y."/>
            <person name="Lin Y.C."/>
            <person name="Xu Q."/>
            <person name="Chen L.J."/>
            <person name="Yoshida K."/>
            <person name="Fujiwara S."/>
            <person name="Wang Z.W."/>
            <person name="Zhang Y.Q."/>
            <person name="Mitsuda N."/>
            <person name="Wang M."/>
            <person name="Liu G.H."/>
            <person name="Pecoraro L."/>
            <person name="Huang H.X."/>
            <person name="Xiao X.J."/>
            <person name="Lin M."/>
            <person name="Wu X.Y."/>
            <person name="Wu W.L."/>
            <person name="Chen Y.Y."/>
            <person name="Chang S.B."/>
            <person name="Sakamoto S."/>
            <person name="Ohme-Takagi M."/>
            <person name="Yagi M."/>
            <person name="Zeng S.J."/>
            <person name="Shen C.Y."/>
            <person name="Yeh C.M."/>
            <person name="Luo Y.B."/>
            <person name="Tsai W.C."/>
            <person name="Van de Peer Y."/>
            <person name="Liu Z.J."/>
        </authorList>
    </citation>
    <scope>NUCLEOTIDE SEQUENCE [LARGE SCALE GENOMIC DNA]</scope>
    <source>
        <tissue evidence="1">The whole plant</tissue>
    </source>
</reference>
<evidence type="ECO:0000313" key="2">
    <source>
        <dbReference type="Proteomes" id="UP000233837"/>
    </source>
</evidence>
<dbReference type="EMBL" id="KZ504234">
    <property type="protein sequence ID" value="PKU62833.1"/>
    <property type="molecule type" value="Genomic_DNA"/>
</dbReference>
<evidence type="ECO:0000313" key="1">
    <source>
        <dbReference type="EMBL" id="PKU62833.1"/>
    </source>
</evidence>
<reference evidence="1 2" key="1">
    <citation type="journal article" date="2016" name="Sci. Rep.">
        <title>The Dendrobium catenatum Lindl. genome sequence provides insights into polysaccharide synthase, floral development and adaptive evolution.</title>
        <authorList>
            <person name="Zhang G.Q."/>
            <person name="Xu Q."/>
            <person name="Bian C."/>
            <person name="Tsai W.C."/>
            <person name="Yeh C.M."/>
            <person name="Liu K.W."/>
            <person name="Yoshida K."/>
            <person name="Zhang L.S."/>
            <person name="Chang S.B."/>
            <person name="Chen F."/>
            <person name="Shi Y."/>
            <person name="Su Y.Y."/>
            <person name="Zhang Y.Q."/>
            <person name="Chen L.J."/>
            <person name="Yin Y."/>
            <person name="Lin M."/>
            <person name="Huang H."/>
            <person name="Deng H."/>
            <person name="Wang Z.W."/>
            <person name="Zhu S.L."/>
            <person name="Zhao X."/>
            <person name="Deng C."/>
            <person name="Niu S.C."/>
            <person name="Huang J."/>
            <person name="Wang M."/>
            <person name="Liu G.H."/>
            <person name="Yang H.J."/>
            <person name="Xiao X.J."/>
            <person name="Hsiao Y.Y."/>
            <person name="Wu W.L."/>
            <person name="Chen Y.Y."/>
            <person name="Mitsuda N."/>
            <person name="Ohme-Takagi M."/>
            <person name="Luo Y.B."/>
            <person name="Van de Peer Y."/>
            <person name="Liu Z.J."/>
        </authorList>
    </citation>
    <scope>NUCLEOTIDE SEQUENCE [LARGE SCALE GENOMIC DNA]</scope>
    <source>
        <tissue evidence="1">The whole plant</tissue>
    </source>
</reference>
<proteinExistence type="predicted"/>
<dbReference type="Proteomes" id="UP000233837">
    <property type="component" value="Unassembled WGS sequence"/>
</dbReference>
<dbReference type="Gene3D" id="3.30.420.10">
    <property type="entry name" value="Ribonuclease H-like superfamily/Ribonuclease H"/>
    <property type="match status" value="1"/>
</dbReference>
<name>A0A2I0VHG1_9ASPA</name>
<gene>
    <name evidence="1" type="ORF">MA16_Dca028242</name>
</gene>
<dbReference type="SUPFAM" id="SSF53098">
    <property type="entry name" value="Ribonuclease H-like"/>
    <property type="match status" value="1"/>
</dbReference>
<protein>
    <recommendedName>
        <fullName evidence="3">Integrase catalytic domain-containing protein</fullName>
    </recommendedName>
</protein>
<dbReference type="PANTHER" id="PTHR45835">
    <property type="entry name" value="YALI0A06105P"/>
    <property type="match status" value="1"/>
</dbReference>
<accession>A0A2I0VHG1</accession>
<dbReference type="InterPro" id="IPR036397">
    <property type="entry name" value="RNaseH_sf"/>
</dbReference>
<evidence type="ECO:0008006" key="3">
    <source>
        <dbReference type="Google" id="ProtNLM"/>
    </source>
</evidence>
<keyword evidence="2" id="KW-1185">Reference proteome</keyword>
<dbReference type="GO" id="GO:0003676">
    <property type="term" value="F:nucleic acid binding"/>
    <property type="evidence" value="ECO:0007669"/>
    <property type="project" value="InterPro"/>
</dbReference>
<dbReference type="PANTHER" id="PTHR45835:SF99">
    <property type="entry name" value="CHROMO DOMAIN-CONTAINING PROTEIN-RELATED"/>
    <property type="match status" value="1"/>
</dbReference>
<organism evidence="1 2">
    <name type="scientific">Dendrobium catenatum</name>
    <dbReference type="NCBI Taxonomy" id="906689"/>
    <lineage>
        <taxon>Eukaryota</taxon>
        <taxon>Viridiplantae</taxon>
        <taxon>Streptophyta</taxon>
        <taxon>Embryophyta</taxon>
        <taxon>Tracheophyta</taxon>
        <taxon>Spermatophyta</taxon>
        <taxon>Magnoliopsida</taxon>
        <taxon>Liliopsida</taxon>
        <taxon>Asparagales</taxon>
        <taxon>Orchidaceae</taxon>
        <taxon>Epidendroideae</taxon>
        <taxon>Malaxideae</taxon>
        <taxon>Dendrobiinae</taxon>
        <taxon>Dendrobium</taxon>
    </lineage>
</organism>
<dbReference type="InterPro" id="IPR012337">
    <property type="entry name" value="RNaseH-like_sf"/>
</dbReference>
<dbReference type="AlphaFoldDB" id="A0A2I0VHG1"/>